<dbReference type="SUPFAM" id="SSF56436">
    <property type="entry name" value="C-type lectin-like"/>
    <property type="match status" value="1"/>
</dbReference>
<keyword evidence="1" id="KW-1133">Transmembrane helix</keyword>
<evidence type="ECO:0000313" key="4">
    <source>
        <dbReference type="Proteomes" id="UP000164837"/>
    </source>
</evidence>
<evidence type="ECO:0000313" key="3">
    <source>
        <dbReference type="EMBL" id="AIF30221.1"/>
    </source>
</evidence>
<keyword evidence="1" id="KW-0472">Membrane</keyword>
<keyword evidence="1" id="KW-0812">Transmembrane</keyword>
<evidence type="ECO:0000259" key="2">
    <source>
        <dbReference type="Pfam" id="PF00059"/>
    </source>
</evidence>
<dbReference type="Pfam" id="PF00059">
    <property type="entry name" value="Lectin_C"/>
    <property type="match status" value="1"/>
</dbReference>
<dbReference type="Proteomes" id="UP000164837">
    <property type="component" value="Genome"/>
</dbReference>
<proteinExistence type="predicted"/>
<dbReference type="InterPro" id="IPR016186">
    <property type="entry name" value="C-type_lectin-like/link_sf"/>
</dbReference>
<feature type="domain" description="C-type lectin" evidence="2">
    <location>
        <begin position="65"/>
        <end position="164"/>
    </location>
</feature>
<name>A0A075IQT7_9POXV</name>
<dbReference type="InterPro" id="IPR001304">
    <property type="entry name" value="C-type_lectin-like"/>
</dbReference>
<sequence>MKSLNRQTVSRFKKLSVPAAIMMILSTIISGIGTFLHYKEELMPSACANGWIQYDKHCYLDTNIKMSTDNAVYQCRKLRARLPRPDTRHLRVLFSIFYKEYWVSLKKTNNKWLDMNNNKDVDISKLTNFKQLNGTTDSEACYIYKSGKLSKTVCKSTQSVLCVKRFYK</sequence>
<dbReference type="InterPro" id="IPR016187">
    <property type="entry name" value="CTDL_fold"/>
</dbReference>
<evidence type="ECO:0000256" key="1">
    <source>
        <dbReference type="SAM" id="Phobius"/>
    </source>
</evidence>
<dbReference type="EMBL" id="KJ563295">
    <property type="protein sequence ID" value="AIF30221.1"/>
    <property type="molecule type" value="Genomic_DNA"/>
</dbReference>
<accession>A0A075IQT7</accession>
<protein>
    <submittedName>
        <fullName evidence="3">EVN156</fullName>
    </submittedName>
</protein>
<organism evidence="3 4">
    <name type="scientific">Ectromelia virus Naval</name>
    <dbReference type="NCBI Taxonomy" id="1651168"/>
    <lineage>
        <taxon>Viruses</taxon>
        <taxon>Varidnaviria</taxon>
        <taxon>Bamfordvirae</taxon>
        <taxon>Nucleocytoviricota</taxon>
        <taxon>Pokkesviricetes</taxon>
        <taxon>Chitovirales</taxon>
        <taxon>Poxviridae</taxon>
        <taxon>Chordopoxvirinae</taxon>
        <taxon>Orthopoxvirus</taxon>
        <taxon>Orthopoxvirus ectromelia</taxon>
        <taxon>Ectromelia virus</taxon>
    </lineage>
</organism>
<reference evidence="3 4" key="1">
    <citation type="journal article" date="2014" name="Virology">
        <title>The genome sequence of ectromelia virus Naval and Cornell isolates from outbreaks in North America.</title>
        <authorList>
            <person name="Mavian C."/>
            <person name="Lopez-Bueno A."/>
            <person name="Bryant N.A."/>
            <person name="Seeger K."/>
            <person name="Quail M.A."/>
            <person name="Harris D."/>
            <person name="Barrell B."/>
            <person name="Alcami A."/>
        </authorList>
    </citation>
    <scope>NUCLEOTIDE SEQUENCE [LARGE SCALE GENOMIC DNA]</scope>
    <source>
        <strain evidence="3">NAVAL</strain>
    </source>
</reference>
<dbReference type="Gene3D" id="3.10.100.10">
    <property type="entry name" value="Mannose-Binding Protein A, subunit A"/>
    <property type="match status" value="1"/>
</dbReference>
<feature type="transmembrane region" description="Helical" evidence="1">
    <location>
        <begin position="20"/>
        <end position="38"/>
    </location>
</feature>